<dbReference type="PATRIC" id="fig|512763.3.peg.3532"/>
<evidence type="ECO:0000256" key="1">
    <source>
        <dbReference type="ARBA" id="ARBA00010201"/>
    </source>
</evidence>
<dbReference type="EMBL" id="CP012643">
    <property type="protein sequence ID" value="ALJ00204.1"/>
    <property type="molecule type" value="Genomic_DNA"/>
</dbReference>
<evidence type="ECO:0000259" key="2">
    <source>
        <dbReference type="Pfam" id="PF04073"/>
    </source>
</evidence>
<protein>
    <submittedName>
        <fullName evidence="3">Prolyl-tRNA synthetase</fullName>
    </submittedName>
</protein>
<evidence type="ECO:0000313" key="4">
    <source>
        <dbReference type="Proteomes" id="UP000061382"/>
    </source>
</evidence>
<proteinExistence type="inferred from homology"/>
<gene>
    <name evidence="3" type="ORF">DC20_16060</name>
</gene>
<dbReference type="Proteomes" id="UP000061382">
    <property type="component" value="Chromosome"/>
</dbReference>
<dbReference type="GO" id="GO:0004812">
    <property type="term" value="F:aminoacyl-tRNA ligase activity"/>
    <property type="evidence" value="ECO:0007669"/>
    <property type="project" value="UniProtKB-KW"/>
</dbReference>
<dbReference type="RefSeq" id="WP_062544755.1">
    <property type="nucleotide sequence ID" value="NZ_CP012643.1"/>
</dbReference>
<keyword evidence="4" id="KW-1185">Reference proteome</keyword>
<dbReference type="AlphaFoldDB" id="A0A0P0CZL3"/>
<dbReference type="PANTHER" id="PTHR31423:SF3">
    <property type="entry name" value="PROLYL-TRNA SYNTHETASE ASSOCIATED DOMAIN-CONTAINING PROTEIN 1-RELATED"/>
    <property type="match status" value="1"/>
</dbReference>
<feature type="domain" description="YbaK/aminoacyl-tRNA synthetase-associated" evidence="2">
    <location>
        <begin position="44"/>
        <end position="160"/>
    </location>
</feature>
<accession>A0A0P0CZL3</accession>
<dbReference type="InterPro" id="IPR036754">
    <property type="entry name" value="YbaK/aa-tRNA-synt-asso_dom_sf"/>
</dbReference>
<dbReference type="InterPro" id="IPR040285">
    <property type="entry name" value="ProX/PRXD1"/>
</dbReference>
<keyword evidence="3" id="KW-0030">Aminoacyl-tRNA synthetase</keyword>
<dbReference type="KEGG" id="rti:DC20_16060"/>
<dbReference type="SUPFAM" id="SSF55826">
    <property type="entry name" value="YbaK/ProRS associated domain"/>
    <property type="match status" value="1"/>
</dbReference>
<keyword evidence="3" id="KW-0436">Ligase</keyword>
<dbReference type="PANTHER" id="PTHR31423">
    <property type="entry name" value="YBAK DOMAIN-CONTAINING PROTEIN"/>
    <property type="match status" value="1"/>
</dbReference>
<sequence>MFYTSEIKETAPLQFKTPLQEKVYTSLHKLDIPFQRVDTDDAISMEDCIEINRKLNMKMVKTLFLCNRQQSVFYLFVTTGDKPFSSKAFSNALGAARLSFAPEALLNSMLGTSIGAATVYSVLLDRENKVQVVFDEEVASEEWYGCSDGTTTGYMKVKTTHIIHDFLEYASHKPTVIQV</sequence>
<dbReference type="GO" id="GO:0002161">
    <property type="term" value="F:aminoacyl-tRNA deacylase activity"/>
    <property type="evidence" value="ECO:0007669"/>
    <property type="project" value="InterPro"/>
</dbReference>
<comment type="similarity">
    <text evidence="1">Belongs to the PRORSD1 family.</text>
</comment>
<name>A0A0P0CZL3_9BACT</name>
<dbReference type="OrthoDB" id="9798587at2"/>
<evidence type="ECO:0000313" key="3">
    <source>
        <dbReference type="EMBL" id="ALJ00204.1"/>
    </source>
</evidence>
<dbReference type="Pfam" id="PF04073">
    <property type="entry name" value="tRNA_edit"/>
    <property type="match status" value="1"/>
</dbReference>
<organism evidence="3 4">
    <name type="scientific">Rufibacter tibetensis</name>
    <dbReference type="NCBI Taxonomy" id="512763"/>
    <lineage>
        <taxon>Bacteria</taxon>
        <taxon>Pseudomonadati</taxon>
        <taxon>Bacteroidota</taxon>
        <taxon>Cytophagia</taxon>
        <taxon>Cytophagales</taxon>
        <taxon>Hymenobacteraceae</taxon>
        <taxon>Rufibacter</taxon>
    </lineage>
</organism>
<dbReference type="Gene3D" id="3.90.960.10">
    <property type="entry name" value="YbaK/aminoacyl-tRNA synthetase-associated domain"/>
    <property type="match status" value="1"/>
</dbReference>
<dbReference type="STRING" id="512763.DC20_16060"/>
<dbReference type="InterPro" id="IPR007214">
    <property type="entry name" value="YbaK/aa-tRNA-synth-assoc-dom"/>
</dbReference>
<reference evidence="3 4" key="1">
    <citation type="submission" date="2015-08" db="EMBL/GenBank/DDBJ databases">
        <title>Complete genome sequence of Rufibacter tibetensis strain 1351t, a radiation-resistant bacterium from tibet plateau.</title>
        <authorList>
            <person name="Dai J."/>
        </authorList>
    </citation>
    <scope>NUCLEOTIDE SEQUENCE [LARGE SCALE GENOMIC DNA]</scope>
    <source>
        <strain evidence="3 4">1351</strain>
    </source>
</reference>